<dbReference type="PANTHER" id="PTHR43133">
    <property type="entry name" value="RNA POLYMERASE ECF-TYPE SIGMA FACTO"/>
    <property type="match status" value="1"/>
</dbReference>
<comment type="similarity">
    <text evidence="1">Belongs to the sigma-70 factor family. ECF subfamily.</text>
</comment>
<proteinExistence type="inferred from homology"/>
<dbReference type="Pfam" id="PF04542">
    <property type="entry name" value="Sigma70_r2"/>
    <property type="match status" value="1"/>
</dbReference>
<evidence type="ECO:0000256" key="4">
    <source>
        <dbReference type="ARBA" id="ARBA00023163"/>
    </source>
</evidence>
<dbReference type="PANTHER" id="PTHR43133:SF62">
    <property type="entry name" value="RNA POLYMERASE SIGMA FACTOR SIGZ"/>
    <property type="match status" value="1"/>
</dbReference>
<dbReference type="InterPro" id="IPR007627">
    <property type="entry name" value="RNA_pol_sigma70_r2"/>
</dbReference>
<evidence type="ECO:0000313" key="8">
    <source>
        <dbReference type="EMBL" id="QBI19789.1"/>
    </source>
</evidence>
<keyword evidence="3" id="KW-0731">Sigma factor</keyword>
<dbReference type="InterPro" id="IPR013325">
    <property type="entry name" value="RNA_pol_sigma_r2"/>
</dbReference>
<feature type="region of interest" description="Disordered" evidence="5">
    <location>
        <begin position="190"/>
        <end position="223"/>
    </location>
</feature>
<evidence type="ECO:0000256" key="1">
    <source>
        <dbReference type="ARBA" id="ARBA00010641"/>
    </source>
</evidence>
<dbReference type="GO" id="GO:0006352">
    <property type="term" value="P:DNA-templated transcription initiation"/>
    <property type="evidence" value="ECO:0007669"/>
    <property type="project" value="InterPro"/>
</dbReference>
<feature type="domain" description="RNA polymerase sigma-70 region 2" evidence="6">
    <location>
        <begin position="27"/>
        <end position="92"/>
    </location>
</feature>
<evidence type="ECO:0000313" key="9">
    <source>
        <dbReference type="Proteomes" id="UP000291469"/>
    </source>
</evidence>
<keyword evidence="9" id="KW-1185">Reference proteome</keyword>
<dbReference type="Gene3D" id="1.10.10.10">
    <property type="entry name" value="Winged helix-like DNA-binding domain superfamily/Winged helix DNA-binding domain"/>
    <property type="match status" value="1"/>
</dbReference>
<dbReference type="InterPro" id="IPR014284">
    <property type="entry name" value="RNA_pol_sigma-70_dom"/>
</dbReference>
<evidence type="ECO:0000259" key="7">
    <source>
        <dbReference type="Pfam" id="PF08281"/>
    </source>
</evidence>
<dbReference type="SUPFAM" id="SSF88659">
    <property type="entry name" value="Sigma3 and sigma4 domains of RNA polymerase sigma factors"/>
    <property type="match status" value="1"/>
</dbReference>
<keyword evidence="2" id="KW-0805">Transcription regulation</keyword>
<dbReference type="Gene3D" id="1.10.1740.10">
    <property type="match status" value="1"/>
</dbReference>
<accession>A0A411YF21</accession>
<dbReference type="EMBL" id="CP036402">
    <property type="protein sequence ID" value="QBI19789.1"/>
    <property type="molecule type" value="Genomic_DNA"/>
</dbReference>
<dbReference type="GO" id="GO:0003677">
    <property type="term" value="F:DNA binding"/>
    <property type="evidence" value="ECO:0007669"/>
    <property type="project" value="InterPro"/>
</dbReference>
<dbReference type="Pfam" id="PF08281">
    <property type="entry name" value="Sigma70_r4_2"/>
    <property type="match status" value="1"/>
</dbReference>
<reference evidence="8 9" key="1">
    <citation type="submission" date="2019-01" db="EMBL/GenBank/DDBJ databases">
        <title>Egibacter rhizosphaerae EGI 80759T.</title>
        <authorList>
            <person name="Chen D.-D."/>
            <person name="Tian Y."/>
            <person name="Jiao J.-Y."/>
            <person name="Zhang X.-T."/>
            <person name="Zhang Y.-G."/>
            <person name="Zhang Y."/>
            <person name="Xiao M."/>
            <person name="Shu W.-S."/>
            <person name="Li W.-J."/>
        </authorList>
    </citation>
    <scope>NUCLEOTIDE SEQUENCE [LARGE SCALE GENOMIC DNA]</scope>
    <source>
        <strain evidence="8 9">EGI 80759</strain>
    </source>
</reference>
<organism evidence="8 9">
    <name type="scientific">Egibacter rhizosphaerae</name>
    <dbReference type="NCBI Taxonomy" id="1670831"/>
    <lineage>
        <taxon>Bacteria</taxon>
        <taxon>Bacillati</taxon>
        <taxon>Actinomycetota</taxon>
        <taxon>Nitriliruptoria</taxon>
        <taxon>Egibacterales</taxon>
        <taxon>Egibacteraceae</taxon>
        <taxon>Egibacter</taxon>
    </lineage>
</organism>
<dbReference type="InterPro" id="IPR013249">
    <property type="entry name" value="RNA_pol_sigma70_r4_t2"/>
</dbReference>
<dbReference type="InterPro" id="IPR039425">
    <property type="entry name" value="RNA_pol_sigma-70-like"/>
</dbReference>
<evidence type="ECO:0000256" key="2">
    <source>
        <dbReference type="ARBA" id="ARBA00023015"/>
    </source>
</evidence>
<feature type="domain" description="RNA polymerase sigma factor 70 region 4 type 2" evidence="7">
    <location>
        <begin position="129"/>
        <end position="175"/>
    </location>
</feature>
<dbReference type="CDD" id="cd06171">
    <property type="entry name" value="Sigma70_r4"/>
    <property type="match status" value="1"/>
</dbReference>
<dbReference type="NCBIfam" id="TIGR02937">
    <property type="entry name" value="sigma70-ECF"/>
    <property type="match status" value="1"/>
</dbReference>
<gene>
    <name evidence="8" type="ORF">ER308_09635</name>
</gene>
<dbReference type="Proteomes" id="UP000291469">
    <property type="component" value="Chromosome"/>
</dbReference>
<evidence type="ECO:0000256" key="5">
    <source>
        <dbReference type="SAM" id="MobiDB-lite"/>
    </source>
</evidence>
<name>A0A411YF21_9ACTN</name>
<dbReference type="KEGG" id="erz:ER308_09635"/>
<feature type="region of interest" description="Disordered" evidence="5">
    <location>
        <begin position="90"/>
        <end position="109"/>
    </location>
</feature>
<dbReference type="GO" id="GO:0016987">
    <property type="term" value="F:sigma factor activity"/>
    <property type="evidence" value="ECO:0007669"/>
    <property type="project" value="UniProtKB-KW"/>
</dbReference>
<protein>
    <submittedName>
        <fullName evidence="8">Sigma-70 family RNA polymerase sigma factor</fullName>
    </submittedName>
</protein>
<dbReference type="SUPFAM" id="SSF88946">
    <property type="entry name" value="Sigma2 domain of RNA polymerase sigma factors"/>
    <property type="match status" value="1"/>
</dbReference>
<dbReference type="OrthoDB" id="9803470at2"/>
<sequence length="223" mass="24669">MTGMADPSASHQAASARAASLDEGTWRELLRRLGGFVRKRVADRDDADDIVADVLLRIHERIETLDDRDRLLPWVFQITRNAIVDHHRAVGRQREQPTDTVPEPLEPGEEDDAETAALRAEVVGCLAPLLDRLDTPYREALELVEERGLTHTEAAERVGISVSGMKSRVQRARRQVASELDRCCEFALDGRGSPIGWRKRAGTPEIRSGASSSTGEGREDPST</sequence>
<dbReference type="InterPro" id="IPR036388">
    <property type="entry name" value="WH-like_DNA-bd_sf"/>
</dbReference>
<evidence type="ECO:0000259" key="6">
    <source>
        <dbReference type="Pfam" id="PF04542"/>
    </source>
</evidence>
<dbReference type="AlphaFoldDB" id="A0A411YF21"/>
<evidence type="ECO:0000256" key="3">
    <source>
        <dbReference type="ARBA" id="ARBA00023082"/>
    </source>
</evidence>
<keyword evidence="4" id="KW-0804">Transcription</keyword>
<dbReference type="InterPro" id="IPR013324">
    <property type="entry name" value="RNA_pol_sigma_r3/r4-like"/>
</dbReference>